<dbReference type="RefSeq" id="WP_072831877.1">
    <property type="nucleotide sequence ID" value="NZ_FQXP01000007.1"/>
</dbReference>
<proteinExistence type="predicted"/>
<evidence type="ECO:0000313" key="1">
    <source>
        <dbReference type="EMBL" id="SHH94714.1"/>
    </source>
</evidence>
<dbReference type="EMBL" id="FQXP01000007">
    <property type="protein sequence ID" value="SHH94714.1"/>
    <property type="molecule type" value="Genomic_DNA"/>
</dbReference>
<organism evidence="1 2">
    <name type="scientific">Clostridium collagenovorans DSM 3089</name>
    <dbReference type="NCBI Taxonomy" id="1121306"/>
    <lineage>
        <taxon>Bacteria</taxon>
        <taxon>Bacillati</taxon>
        <taxon>Bacillota</taxon>
        <taxon>Clostridia</taxon>
        <taxon>Eubacteriales</taxon>
        <taxon>Clostridiaceae</taxon>
        <taxon>Clostridium</taxon>
    </lineage>
</organism>
<dbReference type="AlphaFoldDB" id="A0A1M5X5E5"/>
<name>A0A1M5X5E5_9CLOT</name>
<reference evidence="1 2" key="1">
    <citation type="submission" date="2016-11" db="EMBL/GenBank/DDBJ databases">
        <authorList>
            <person name="Jaros S."/>
            <person name="Januszkiewicz K."/>
            <person name="Wedrychowicz H."/>
        </authorList>
    </citation>
    <scope>NUCLEOTIDE SEQUENCE [LARGE SCALE GENOMIC DNA]</scope>
    <source>
        <strain evidence="1 2">DSM 3089</strain>
    </source>
</reference>
<gene>
    <name evidence="1" type="ORF">SAMN02745196_01996</name>
</gene>
<accession>A0A1M5X5E5</accession>
<sequence length="95" mass="10747">MFSSGTSWVSVGEYRNYFTVKVNKITFIKRNTRNKLLLVLPFLKEIKEAIAIGTNNSNSFILANIKLASIESRTNAVDFSSLSTVLIYVINVQKR</sequence>
<protein>
    <submittedName>
        <fullName evidence="1">Uncharacterized protein</fullName>
    </submittedName>
</protein>
<evidence type="ECO:0000313" key="2">
    <source>
        <dbReference type="Proteomes" id="UP000184526"/>
    </source>
</evidence>
<dbReference type="Proteomes" id="UP000184526">
    <property type="component" value="Unassembled WGS sequence"/>
</dbReference>
<keyword evidence="2" id="KW-1185">Reference proteome</keyword>